<dbReference type="AlphaFoldDB" id="A0A1G2B849"/>
<dbReference type="GO" id="GO:0043107">
    <property type="term" value="P:type IV pilus-dependent motility"/>
    <property type="evidence" value="ECO:0007669"/>
    <property type="project" value="InterPro"/>
</dbReference>
<dbReference type="GO" id="GO:0043683">
    <property type="term" value="P:type IV pilus assembly"/>
    <property type="evidence" value="ECO:0007669"/>
    <property type="project" value="InterPro"/>
</dbReference>
<dbReference type="EMBL" id="MHKD01000014">
    <property type="protein sequence ID" value="OGY84430.1"/>
    <property type="molecule type" value="Genomic_DNA"/>
</dbReference>
<proteinExistence type="predicted"/>
<keyword evidence="1" id="KW-0812">Transmembrane</keyword>
<name>A0A1G2B849_9BACT</name>
<keyword evidence="1" id="KW-0472">Membrane</keyword>
<reference evidence="2 3" key="1">
    <citation type="journal article" date="2016" name="Nat. Commun.">
        <title>Thousands of microbial genomes shed light on interconnected biogeochemical processes in an aquifer system.</title>
        <authorList>
            <person name="Anantharaman K."/>
            <person name="Brown C.T."/>
            <person name="Hug L.A."/>
            <person name="Sharon I."/>
            <person name="Castelle C.J."/>
            <person name="Probst A.J."/>
            <person name="Thomas B.C."/>
            <person name="Singh A."/>
            <person name="Wilkins M.J."/>
            <person name="Karaoz U."/>
            <person name="Brodie E.L."/>
            <person name="Williams K.H."/>
            <person name="Hubbard S.S."/>
            <person name="Banfield J.F."/>
        </authorList>
    </citation>
    <scope>NUCLEOTIDE SEQUENCE [LARGE SCALE GENOMIC DNA]</scope>
</reference>
<accession>A0A1G2B849</accession>
<dbReference type="InterPro" id="IPR014717">
    <property type="entry name" value="Transl_elong_EF1B/ribsomal_bS6"/>
</dbReference>
<organism evidence="2 3">
    <name type="scientific">Candidatus Kerfeldbacteria bacterium RIFCSPHIGHO2_12_FULL_48_17</name>
    <dbReference type="NCBI Taxonomy" id="1798542"/>
    <lineage>
        <taxon>Bacteria</taxon>
        <taxon>Candidatus Kerfeldiibacteriota</taxon>
    </lineage>
</organism>
<feature type="transmembrane region" description="Helical" evidence="1">
    <location>
        <begin position="16"/>
        <end position="37"/>
    </location>
</feature>
<keyword evidence="1" id="KW-1133">Transmembrane helix</keyword>
<protein>
    <recommendedName>
        <fullName evidence="4">Type 4a pilus biogenesis protein PilO</fullName>
    </recommendedName>
</protein>
<dbReference type="PANTHER" id="PTHR39555">
    <property type="entry name" value="FIMBRIAL ASSEMBLY PROTEIN PILO-LIKE PROTEIN-RELATED"/>
    <property type="match status" value="1"/>
</dbReference>
<evidence type="ECO:0000256" key="1">
    <source>
        <dbReference type="SAM" id="Phobius"/>
    </source>
</evidence>
<evidence type="ECO:0000313" key="3">
    <source>
        <dbReference type="Proteomes" id="UP000176952"/>
    </source>
</evidence>
<evidence type="ECO:0008006" key="4">
    <source>
        <dbReference type="Google" id="ProtNLM"/>
    </source>
</evidence>
<sequence>MKPKFLITIQATVSEYFRLFIFLTIFIIIVAGWLILLAPKYASIQQNAATEYKQSTDELNRQEAYLGELKQLSENYGELNHNALQRLGIILPTKNDIPGMFAQLEDLAHSQGLSLRSIDSSKNVVQTTAEQDQTTLEKTVPGLKTIDVSFQIEGIKSYDQLLGFLRATEKNMRLFDIKALQYQPGQDSYAFNMRTYYLAEEL</sequence>
<dbReference type="Proteomes" id="UP000176952">
    <property type="component" value="Unassembled WGS sequence"/>
</dbReference>
<dbReference type="PANTHER" id="PTHR39555:SF1">
    <property type="entry name" value="TYPE IV PILUS INNER MEMBRANE COMPONENT PILO"/>
    <property type="match status" value="1"/>
</dbReference>
<comment type="caution">
    <text evidence="2">The sequence shown here is derived from an EMBL/GenBank/DDBJ whole genome shotgun (WGS) entry which is preliminary data.</text>
</comment>
<evidence type="ECO:0000313" key="2">
    <source>
        <dbReference type="EMBL" id="OGY84430.1"/>
    </source>
</evidence>
<dbReference type="Gene3D" id="3.30.70.60">
    <property type="match status" value="1"/>
</dbReference>
<gene>
    <name evidence="2" type="ORF">A3F54_00635</name>
</gene>
<dbReference type="STRING" id="1798542.A3F54_00635"/>